<keyword evidence="3" id="KW-1185">Reference proteome</keyword>
<evidence type="ECO:0000259" key="1">
    <source>
        <dbReference type="Pfam" id="PF12697"/>
    </source>
</evidence>
<sequence>MRWIFLILFLLPGAALADCVVLLHGLARTQASLTPMAWSLEAAGYRTVNPGYDSTHEPLEPLMRETLPAAVAQCGEDRVHFVTHSMGGILLRLWLAEGNRPENMGRVVMLGPPNAGSELVDHLRSLAAFGWVNGPAGDQLASDGPVPDLPPVDADLGVIAGNRSLNPIFSLMIDGADDGKVSVESTRVAGMDDFIVLPVTHTFMMQSPLVIAQVLEYLGTGHFRPDMGWAEVLDRSGLTCAVKGCLEDDDDPTDFGPSP</sequence>
<name>A0A1W2ATR5_9RHOB</name>
<dbReference type="RefSeq" id="WP_084351720.1">
    <property type="nucleotide sequence ID" value="NZ_FWYD01000003.1"/>
</dbReference>
<dbReference type="PANTHER" id="PTHR37946:SF1">
    <property type="entry name" value="SLL1969 PROTEIN"/>
    <property type="match status" value="1"/>
</dbReference>
<dbReference type="InterPro" id="IPR000073">
    <property type="entry name" value="AB_hydrolase_1"/>
</dbReference>
<dbReference type="AlphaFoldDB" id="A0A1W2ATR5"/>
<dbReference type="SUPFAM" id="SSF53474">
    <property type="entry name" value="alpha/beta-Hydrolases"/>
    <property type="match status" value="1"/>
</dbReference>
<dbReference type="EMBL" id="FWYD01000003">
    <property type="protein sequence ID" value="SMC64097.1"/>
    <property type="molecule type" value="Genomic_DNA"/>
</dbReference>
<dbReference type="PANTHER" id="PTHR37946">
    <property type="entry name" value="SLL1969 PROTEIN"/>
    <property type="match status" value="1"/>
</dbReference>
<feature type="domain" description="AB hydrolase-1" evidence="1">
    <location>
        <begin position="20"/>
        <end position="231"/>
    </location>
</feature>
<reference evidence="2 3" key="1">
    <citation type="submission" date="2017-04" db="EMBL/GenBank/DDBJ databases">
        <authorList>
            <person name="Afonso C.L."/>
            <person name="Miller P.J."/>
            <person name="Scott M.A."/>
            <person name="Spackman E."/>
            <person name="Goraichik I."/>
            <person name="Dimitrov K.M."/>
            <person name="Suarez D.L."/>
            <person name="Swayne D.E."/>
        </authorList>
    </citation>
    <scope>NUCLEOTIDE SEQUENCE [LARGE SCALE GENOMIC DNA]</scope>
    <source>
        <strain evidence="2 3">CGMCC 1.12644</strain>
    </source>
</reference>
<dbReference type="Proteomes" id="UP000192330">
    <property type="component" value="Unassembled WGS sequence"/>
</dbReference>
<protein>
    <recommendedName>
        <fullName evidence="1">AB hydrolase-1 domain-containing protein</fullName>
    </recommendedName>
</protein>
<dbReference type="InterPro" id="IPR029058">
    <property type="entry name" value="AB_hydrolase_fold"/>
</dbReference>
<proteinExistence type="predicted"/>
<evidence type="ECO:0000313" key="2">
    <source>
        <dbReference type="EMBL" id="SMC64097.1"/>
    </source>
</evidence>
<evidence type="ECO:0000313" key="3">
    <source>
        <dbReference type="Proteomes" id="UP000192330"/>
    </source>
</evidence>
<organism evidence="2 3">
    <name type="scientific">Primorskyibacter flagellatus</name>
    <dbReference type="NCBI Taxonomy" id="1387277"/>
    <lineage>
        <taxon>Bacteria</taxon>
        <taxon>Pseudomonadati</taxon>
        <taxon>Pseudomonadota</taxon>
        <taxon>Alphaproteobacteria</taxon>
        <taxon>Rhodobacterales</taxon>
        <taxon>Roseobacteraceae</taxon>
        <taxon>Primorskyibacter</taxon>
    </lineage>
</organism>
<dbReference type="STRING" id="1387277.SAMN06295998_103278"/>
<dbReference type="Gene3D" id="3.40.50.1820">
    <property type="entry name" value="alpha/beta hydrolase"/>
    <property type="match status" value="1"/>
</dbReference>
<dbReference type="Pfam" id="PF12697">
    <property type="entry name" value="Abhydrolase_6"/>
    <property type="match status" value="1"/>
</dbReference>
<accession>A0A1W2ATR5</accession>
<gene>
    <name evidence="2" type="ORF">SAMN06295998_103278</name>
</gene>